<dbReference type="OrthoDB" id="9809364at2"/>
<dbReference type="AlphaFoldDB" id="A0A3L9YWK1"/>
<evidence type="ECO:0000256" key="1">
    <source>
        <dbReference type="ARBA" id="ARBA00004442"/>
    </source>
</evidence>
<dbReference type="Gene3D" id="2.120.10.30">
    <property type="entry name" value="TolB, C-terminal domain"/>
    <property type="match status" value="1"/>
</dbReference>
<dbReference type="SUPFAM" id="SSF49464">
    <property type="entry name" value="Carboxypeptidase regulatory domain-like"/>
    <property type="match status" value="1"/>
</dbReference>
<evidence type="ECO:0000313" key="7">
    <source>
        <dbReference type="EMBL" id="RMA58852.1"/>
    </source>
</evidence>
<evidence type="ECO:0000256" key="3">
    <source>
        <dbReference type="ARBA" id="ARBA00023237"/>
    </source>
</evidence>
<dbReference type="SUPFAM" id="SSF103088">
    <property type="entry name" value="OmpA-like"/>
    <property type="match status" value="1"/>
</dbReference>
<keyword evidence="3" id="KW-0998">Cell outer membrane</keyword>
<dbReference type="PANTHER" id="PTHR30329">
    <property type="entry name" value="STATOR ELEMENT OF FLAGELLAR MOTOR COMPLEX"/>
    <property type="match status" value="1"/>
</dbReference>
<evidence type="ECO:0000313" key="8">
    <source>
        <dbReference type="Proteomes" id="UP000271339"/>
    </source>
</evidence>
<dbReference type="InterPro" id="IPR050330">
    <property type="entry name" value="Bact_OuterMem_StrucFunc"/>
</dbReference>
<dbReference type="CDD" id="cd07185">
    <property type="entry name" value="OmpA_C-like"/>
    <property type="match status" value="1"/>
</dbReference>
<dbReference type="EMBL" id="REFC01000013">
    <property type="protein sequence ID" value="RMA58852.1"/>
    <property type="molecule type" value="Genomic_DNA"/>
</dbReference>
<proteinExistence type="predicted"/>
<comment type="subcellular location">
    <subcellularLocation>
        <location evidence="1">Cell outer membrane</location>
    </subcellularLocation>
</comment>
<keyword evidence="8" id="KW-1185">Reference proteome</keyword>
<dbReference type="PRINTS" id="PR01021">
    <property type="entry name" value="OMPADOMAIN"/>
</dbReference>
<gene>
    <name evidence="7" type="ORF">BXY75_2231</name>
</gene>
<dbReference type="InterPro" id="IPR011659">
    <property type="entry name" value="WD40"/>
</dbReference>
<evidence type="ECO:0000256" key="5">
    <source>
        <dbReference type="SAM" id="SignalP"/>
    </source>
</evidence>
<dbReference type="SUPFAM" id="SSF82171">
    <property type="entry name" value="DPP6 N-terminal domain-like"/>
    <property type="match status" value="1"/>
</dbReference>
<dbReference type="InterPro" id="IPR006664">
    <property type="entry name" value="OMP_bac"/>
</dbReference>
<dbReference type="PROSITE" id="PS51123">
    <property type="entry name" value="OMPA_2"/>
    <property type="match status" value="1"/>
</dbReference>
<dbReference type="Gene3D" id="2.60.40.1120">
    <property type="entry name" value="Carboxypeptidase-like, regulatory domain"/>
    <property type="match status" value="1"/>
</dbReference>
<evidence type="ECO:0000256" key="2">
    <source>
        <dbReference type="ARBA" id="ARBA00023136"/>
    </source>
</evidence>
<comment type="caution">
    <text evidence="7">The sequence shown here is derived from an EMBL/GenBank/DDBJ whole genome shotgun (WGS) entry which is preliminary data.</text>
</comment>
<dbReference type="RefSeq" id="WP_121907788.1">
    <property type="nucleotide sequence ID" value="NZ_REFC01000013.1"/>
</dbReference>
<sequence>MKKLLLAALIAISFQSFAQIELKKAERLMDSYAYTEAAELYSIYFEKGKRVSSETYLKAADANYFISNMREASTYFKKANTDENELDAIHIFRYVSSLRSVRDYEVANSIFQDFLQKKGDSDALTDFNNRVAAFDTILKSDKPSRFSLTNLIVNTEYSDFVNTISGEEVIFSSSRPGAAKELYAWNEQPYLSQFSAKSSETGELEDPKLFAQKVSSNFHDATIAMVPNSDVVYFTSSAIKKNRLVLDDGQNNNFSIYKGKIVDGKITEKESVYFSSADYSTGHPSVSDDGKYLFFASDMPGGFGEADIYISEIFEDGKLSTPKNAGPEINTSGNDFFPNLIGNEFYFSSNGQLGYGGIDLFVSEFSEAKFTTPVNLGKVANSSYDDFAIVFNKDGNSGYFASNREGGKGDDDIYYFIRTPLACNQFVSGTTIDKHSREKLQDVMITVRDTSNTILQTIKTSIDGTYELKIPCNTTIAITAEKEKYIEKTHTITTGEEDSVAIPNVDFELIRIEDIIVIDETGVEKIKLDRIYFDYDKWDILSSSASVLDKAVDVMNEIPSMTIKIESHTDARGRDSYNLTLSTKRAEATREYLYSKGISENRIESALGYGESRLLNQCADKISCTDADHDVNRRSDFIILKR</sequence>
<protein>
    <submittedName>
        <fullName evidence="7">WD40 repeat protein</fullName>
    </submittedName>
</protein>
<feature type="signal peptide" evidence="5">
    <location>
        <begin position="1"/>
        <end position="18"/>
    </location>
</feature>
<feature type="domain" description="OmpA-like" evidence="6">
    <location>
        <begin position="520"/>
        <end position="642"/>
    </location>
</feature>
<name>A0A3L9YWK1_9FLAO</name>
<dbReference type="InterPro" id="IPR011042">
    <property type="entry name" value="6-blade_b-propeller_TolB-like"/>
</dbReference>
<organism evidence="7 8">
    <name type="scientific">Ulvibacter antarcticus</name>
    <dbReference type="NCBI Taxonomy" id="442714"/>
    <lineage>
        <taxon>Bacteria</taxon>
        <taxon>Pseudomonadati</taxon>
        <taxon>Bacteroidota</taxon>
        <taxon>Flavobacteriia</taxon>
        <taxon>Flavobacteriales</taxon>
        <taxon>Flavobacteriaceae</taxon>
        <taxon>Ulvibacter</taxon>
    </lineage>
</organism>
<dbReference type="PANTHER" id="PTHR30329:SF21">
    <property type="entry name" value="LIPOPROTEIN YIAD-RELATED"/>
    <property type="match status" value="1"/>
</dbReference>
<feature type="chain" id="PRO_5018054240" evidence="5">
    <location>
        <begin position="19"/>
        <end position="642"/>
    </location>
</feature>
<evidence type="ECO:0000259" key="6">
    <source>
        <dbReference type="PROSITE" id="PS51123"/>
    </source>
</evidence>
<dbReference type="Pfam" id="PF07676">
    <property type="entry name" value="PD40"/>
    <property type="match status" value="2"/>
</dbReference>
<keyword evidence="2 4" id="KW-0472">Membrane</keyword>
<dbReference type="InterPro" id="IPR036737">
    <property type="entry name" value="OmpA-like_sf"/>
</dbReference>
<dbReference type="Gene3D" id="3.30.1330.60">
    <property type="entry name" value="OmpA-like domain"/>
    <property type="match status" value="1"/>
</dbReference>
<reference evidence="7 8" key="1">
    <citation type="submission" date="2018-10" db="EMBL/GenBank/DDBJ databases">
        <title>Genomic Encyclopedia of Archaeal and Bacterial Type Strains, Phase II (KMG-II): from individual species to whole genera.</title>
        <authorList>
            <person name="Goeker M."/>
        </authorList>
    </citation>
    <scope>NUCLEOTIDE SEQUENCE [LARGE SCALE GENOMIC DNA]</scope>
    <source>
        <strain evidence="7 8">DSM 23424</strain>
    </source>
</reference>
<dbReference type="Pfam" id="PF00691">
    <property type="entry name" value="OmpA"/>
    <property type="match status" value="1"/>
</dbReference>
<dbReference type="Proteomes" id="UP000271339">
    <property type="component" value="Unassembled WGS sequence"/>
</dbReference>
<keyword evidence="5" id="KW-0732">Signal</keyword>
<dbReference type="GO" id="GO:0009279">
    <property type="term" value="C:cell outer membrane"/>
    <property type="evidence" value="ECO:0007669"/>
    <property type="project" value="UniProtKB-SubCell"/>
</dbReference>
<dbReference type="InterPro" id="IPR008969">
    <property type="entry name" value="CarboxyPept-like_regulatory"/>
</dbReference>
<evidence type="ECO:0000256" key="4">
    <source>
        <dbReference type="PROSITE-ProRule" id="PRU00473"/>
    </source>
</evidence>
<dbReference type="InterPro" id="IPR006665">
    <property type="entry name" value="OmpA-like"/>
</dbReference>
<accession>A0A3L9YWK1</accession>